<feature type="binding site" evidence="12">
    <location>
        <position position="63"/>
    </location>
    <ligand>
        <name>[4Fe-4S] cluster</name>
        <dbReference type="ChEBI" id="CHEBI:49883"/>
        <label>1</label>
    </ligand>
</feature>
<evidence type="ECO:0000313" key="15">
    <source>
        <dbReference type="Proteomes" id="UP000005695"/>
    </source>
</evidence>
<dbReference type="Gene3D" id="3.30.70.3270">
    <property type="match status" value="1"/>
</dbReference>
<keyword evidence="10 12" id="KW-0830">Ubiquinone</keyword>
<comment type="function">
    <text evidence="12">NDH-1 shuttles electrons from NADH, via FMN and iron-sulfur (Fe-S) centers, to quinones in the respiratory chain. The immediate electron acceptor for the enzyme in this species is believed to be ubiquinone. Couples the redox reaction to proton translocation (for every two electrons transferred, four hydrogen ions are translocated across the cytoplasmic membrane), and thus conserves the redox energy in a proton gradient.</text>
</comment>
<keyword evidence="9 12" id="KW-0520">NAD</keyword>
<dbReference type="GO" id="GO:0050136">
    <property type="term" value="F:NADH dehydrogenase (quinone) (non-electrogenic) activity"/>
    <property type="evidence" value="ECO:0007669"/>
    <property type="project" value="UniProtKB-UniRule"/>
</dbReference>
<dbReference type="EC" id="7.1.1.-" evidence="12"/>
<accession>Q1K3R6</accession>
<evidence type="ECO:0000313" key="14">
    <source>
        <dbReference type="EMBL" id="EAT17387.1"/>
    </source>
</evidence>
<dbReference type="GO" id="GO:0048038">
    <property type="term" value="F:quinone binding"/>
    <property type="evidence" value="ECO:0007669"/>
    <property type="project" value="UniProtKB-KW"/>
</dbReference>
<evidence type="ECO:0000256" key="4">
    <source>
        <dbReference type="ARBA" id="ARBA00022723"/>
    </source>
</evidence>
<evidence type="ECO:0000256" key="12">
    <source>
        <dbReference type="HAMAP-Rule" id="MF_01351"/>
    </source>
</evidence>
<evidence type="ECO:0000256" key="2">
    <source>
        <dbReference type="ARBA" id="ARBA00022485"/>
    </source>
</evidence>
<keyword evidence="8 12" id="KW-0411">Iron-sulfur</keyword>
<keyword evidence="7 12" id="KW-0408">Iron</keyword>
<feature type="binding site" evidence="12">
    <location>
        <position position="106"/>
    </location>
    <ligand>
        <name>[4Fe-4S] cluster</name>
        <dbReference type="ChEBI" id="CHEBI:49883"/>
        <label>2</label>
    </ligand>
</feature>
<dbReference type="InterPro" id="IPR017896">
    <property type="entry name" value="4Fe4S_Fe-S-bd"/>
</dbReference>
<dbReference type="PANTHER" id="PTHR10849">
    <property type="entry name" value="NADH DEHYDROGENASE UBIQUINONE IRON-SULFUR PROTEIN 8, MITOCHONDRIAL"/>
    <property type="match status" value="1"/>
</dbReference>
<dbReference type="HAMAP" id="MF_01351">
    <property type="entry name" value="NDH1_NuoI"/>
    <property type="match status" value="1"/>
</dbReference>
<dbReference type="Proteomes" id="UP000005695">
    <property type="component" value="Unassembled WGS sequence"/>
</dbReference>
<dbReference type="InterPro" id="IPR017900">
    <property type="entry name" value="4Fe4S_Fe_S_CS"/>
</dbReference>
<sequence>MKAYFSELFTGGWSLIVGLKVTLKALFSPTVTTHYPRQKIEVTPNYRGHIDLVKDSESGSHKCITCGSCMRECPSDCIVVDGEKREGVKGKVLTKFTLDFTKCSLCGACVEVCPTDALDYSNEYELAGFKREDFHYDILKRLEERE</sequence>
<feature type="domain" description="4Fe-4S ferredoxin-type" evidence="13">
    <location>
        <begin position="54"/>
        <end position="83"/>
    </location>
</feature>
<dbReference type="PANTHER" id="PTHR10849:SF24">
    <property type="entry name" value="NADH-QUINONE OXIDOREDUCTASE SUBUNIT I 2"/>
    <property type="match status" value="1"/>
</dbReference>
<evidence type="ECO:0000256" key="3">
    <source>
        <dbReference type="ARBA" id="ARBA00022719"/>
    </source>
</evidence>
<protein>
    <recommendedName>
        <fullName evidence="12">NADH-quinone oxidoreductase subunit I</fullName>
        <ecNumber evidence="12">7.1.1.-</ecNumber>
    </recommendedName>
    <alternativeName>
        <fullName evidence="12">NADH dehydrogenase I subunit I</fullName>
    </alternativeName>
    <alternativeName>
        <fullName evidence="12">NDH-1 subunit I</fullName>
    </alternativeName>
</protein>
<keyword evidence="6 12" id="KW-1278">Translocase</keyword>
<dbReference type="PROSITE" id="PS00198">
    <property type="entry name" value="4FE4S_FER_1"/>
    <property type="match status" value="2"/>
</dbReference>
<comment type="catalytic activity">
    <reaction evidence="12">
        <text>a quinone + NADH + 5 H(+)(in) = a quinol + NAD(+) + 4 H(+)(out)</text>
        <dbReference type="Rhea" id="RHEA:57888"/>
        <dbReference type="ChEBI" id="CHEBI:15378"/>
        <dbReference type="ChEBI" id="CHEBI:24646"/>
        <dbReference type="ChEBI" id="CHEBI:57540"/>
        <dbReference type="ChEBI" id="CHEBI:57945"/>
        <dbReference type="ChEBI" id="CHEBI:132124"/>
    </reaction>
</comment>
<evidence type="ECO:0000256" key="8">
    <source>
        <dbReference type="ARBA" id="ARBA00023014"/>
    </source>
</evidence>
<gene>
    <name evidence="12" type="primary">nuoI</name>
    <name evidence="14" type="ORF">Dace_3253</name>
</gene>
<evidence type="ECO:0000256" key="5">
    <source>
        <dbReference type="ARBA" id="ARBA00022737"/>
    </source>
</evidence>
<dbReference type="InterPro" id="IPR010226">
    <property type="entry name" value="NADH_quinone_OxRdtase_chainI"/>
</dbReference>
<name>Q1K3R6_DESA6</name>
<keyword evidence="1 12" id="KW-1003">Cell membrane</keyword>
<dbReference type="RefSeq" id="WP_005997710.1">
    <property type="nucleotide sequence ID" value="NZ_AAEW02000001.1"/>
</dbReference>
<dbReference type="GO" id="GO:0005506">
    <property type="term" value="F:iron ion binding"/>
    <property type="evidence" value="ECO:0007669"/>
    <property type="project" value="UniProtKB-UniRule"/>
</dbReference>
<dbReference type="OrthoDB" id="9758544at2"/>
<keyword evidence="3 12" id="KW-0874">Quinone</keyword>
<dbReference type="Pfam" id="PF12838">
    <property type="entry name" value="Fer4_7"/>
    <property type="match status" value="1"/>
</dbReference>
<dbReference type="NCBIfam" id="TIGR01971">
    <property type="entry name" value="NuoI"/>
    <property type="match status" value="1"/>
</dbReference>
<evidence type="ECO:0000256" key="10">
    <source>
        <dbReference type="ARBA" id="ARBA00023075"/>
    </source>
</evidence>
<dbReference type="PROSITE" id="PS51379">
    <property type="entry name" value="4FE4S_FER_2"/>
    <property type="match status" value="2"/>
</dbReference>
<dbReference type="GO" id="GO:0051539">
    <property type="term" value="F:4 iron, 4 sulfur cluster binding"/>
    <property type="evidence" value="ECO:0007669"/>
    <property type="project" value="UniProtKB-KW"/>
</dbReference>
<keyword evidence="5" id="KW-0677">Repeat</keyword>
<dbReference type="GO" id="GO:0005886">
    <property type="term" value="C:plasma membrane"/>
    <property type="evidence" value="ECO:0007669"/>
    <property type="project" value="UniProtKB-SubCell"/>
</dbReference>
<feature type="binding site" evidence="12">
    <location>
        <position position="103"/>
    </location>
    <ligand>
        <name>[4Fe-4S] cluster</name>
        <dbReference type="ChEBI" id="CHEBI:49883"/>
        <label>2</label>
    </ligand>
</feature>
<comment type="cofactor">
    <cofactor evidence="12">
        <name>[4Fe-4S] cluster</name>
        <dbReference type="ChEBI" id="CHEBI:49883"/>
    </cofactor>
    <text evidence="12">Binds 2 [4Fe-4S] clusters per subunit.</text>
</comment>
<feature type="binding site" evidence="12">
    <location>
        <position position="69"/>
    </location>
    <ligand>
        <name>[4Fe-4S] cluster</name>
        <dbReference type="ChEBI" id="CHEBI:49883"/>
        <label>1</label>
    </ligand>
</feature>
<keyword evidence="11 12" id="KW-0472">Membrane</keyword>
<evidence type="ECO:0000256" key="9">
    <source>
        <dbReference type="ARBA" id="ARBA00023027"/>
    </source>
</evidence>
<dbReference type="SUPFAM" id="SSF54862">
    <property type="entry name" value="4Fe-4S ferredoxins"/>
    <property type="match status" value="1"/>
</dbReference>
<feature type="binding site" evidence="12">
    <location>
        <position position="113"/>
    </location>
    <ligand>
        <name>[4Fe-4S] cluster</name>
        <dbReference type="ChEBI" id="CHEBI:49883"/>
        <label>1</label>
    </ligand>
</feature>
<feature type="binding site" evidence="12">
    <location>
        <position position="66"/>
    </location>
    <ligand>
        <name>[4Fe-4S] cluster</name>
        <dbReference type="ChEBI" id="CHEBI:49883"/>
        <label>1</label>
    </ligand>
</feature>
<feature type="binding site" evidence="12">
    <location>
        <position position="73"/>
    </location>
    <ligand>
        <name>[4Fe-4S] cluster</name>
        <dbReference type="ChEBI" id="CHEBI:49883"/>
        <label>2</label>
    </ligand>
</feature>
<dbReference type="EMBL" id="AAEW02000001">
    <property type="protein sequence ID" value="EAT17387.1"/>
    <property type="molecule type" value="Genomic_DNA"/>
</dbReference>
<evidence type="ECO:0000256" key="1">
    <source>
        <dbReference type="ARBA" id="ARBA00022475"/>
    </source>
</evidence>
<organism evidence="14 15">
    <name type="scientific">Desulfuromonas acetoxidans (strain DSM 684 / 11070)</name>
    <dbReference type="NCBI Taxonomy" id="281689"/>
    <lineage>
        <taxon>Bacteria</taxon>
        <taxon>Pseudomonadati</taxon>
        <taxon>Thermodesulfobacteriota</taxon>
        <taxon>Desulfuromonadia</taxon>
        <taxon>Desulfuromonadales</taxon>
        <taxon>Desulfuromonadaceae</taxon>
        <taxon>Desulfuromonas</taxon>
    </lineage>
</organism>
<evidence type="ECO:0000259" key="13">
    <source>
        <dbReference type="PROSITE" id="PS51379"/>
    </source>
</evidence>
<proteinExistence type="inferred from homology"/>
<reference evidence="14" key="1">
    <citation type="submission" date="2006-05" db="EMBL/GenBank/DDBJ databases">
        <title>Annotation of the draft genome assembly of Desulfuromonas acetoxidans DSM 684.</title>
        <authorList>
            <consortium name="US DOE Joint Genome Institute (JGI-ORNL)"/>
            <person name="Larimer F."/>
            <person name="Land M."/>
            <person name="Hauser L."/>
        </authorList>
    </citation>
    <scope>NUCLEOTIDE SEQUENCE [LARGE SCALE GENOMIC DNA]</scope>
    <source>
        <strain evidence="14">DSM 684</strain>
    </source>
</reference>
<evidence type="ECO:0000256" key="7">
    <source>
        <dbReference type="ARBA" id="ARBA00023004"/>
    </source>
</evidence>
<keyword evidence="4 12" id="KW-0479">Metal-binding</keyword>
<reference evidence="14" key="2">
    <citation type="submission" date="2006-05" db="EMBL/GenBank/DDBJ databases">
        <title>Sequencing of the draft genome and assembly of Desulfuromonas acetoxidans DSM 684.</title>
        <authorList>
            <consortium name="US DOE Joint Genome Institute (JGI-PGF)"/>
            <person name="Copeland A."/>
            <person name="Lucas S."/>
            <person name="Lapidus A."/>
            <person name="Barry K."/>
            <person name="Detter J.C."/>
            <person name="Glavina del Rio T."/>
            <person name="Hammon N."/>
            <person name="Israni S."/>
            <person name="Dalin E."/>
            <person name="Tice H."/>
            <person name="Bruce D."/>
            <person name="Pitluck S."/>
            <person name="Richardson P."/>
        </authorList>
    </citation>
    <scope>NUCLEOTIDE SEQUENCE [LARGE SCALE GENOMIC DNA]</scope>
    <source>
        <strain evidence="14">DSM 684</strain>
    </source>
</reference>
<comment type="caution">
    <text evidence="14">The sequence shown here is derived from an EMBL/GenBank/DDBJ whole genome shotgun (WGS) entry which is preliminary data.</text>
</comment>
<comment type="subunit">
    <text evidence="12">NDH-1 is composed of 14 different subunits. Subunits NuoA, H, J, K, L, M, N constitute the membrane sector of the complex.</text>
</comment>
<feature type="domain" description="4Fe-4S ferredoxin-type" evidence="13">
    <location>
        <begin position="94"/>
        <end position="123"/>
    </location>
</feature>
<feature type="binding site" evidence="12">
    <location>
        <position position="109"/>
    </location>
    <ligand>
        <name>[4Fe-4S] cluster</name>
        <dbReference type="ChEBI" id="CHEBI:49883"/>
        <label>2</label>
    </ligand>
</feature>
<keyword evidence="15" id="KW-1185">Reference proteome</keyword>
<evidence type="ECO:0000256" key="6">
    <source>
        <dbReference type="ARBA" id="ARBA00022967"/>
    </source>
</evidence>
<comment type="similarity">
    <text evidence="12">Belongs to the complex I 23 kDa subunit family.</text>
</comment>
<keyword evidence="2 12" id="KW-0004">4Fe-4S</keyword>
<comment type="subcellular location">
    <subcellularLocation>
        <location evidence="12">Cell membrane</location>
        <topology evidence="12">Peripheral membrane protein</topology>
    </subcellularLocation>
</comment>
<evidence type="ECO:0000256" key="11">
    <source>
        <dbReference type="ARBA" id="ARBA00023136"/>
    </source>
</evidence>
<dbReference type="AlphaFoldDB" id="Q1K3R6"/>